<dbReference type="Proteomes" id="UP000045541">
    <property type="component" value="Unassembled WGS sequence"/>
</dbReference>
<accession>A0A098ZNU8</accession>
<feature type="region of interest" description="Disordered" evidence="1">
    <location>
        <begin position="48"/>
        <end position="75"/>
    </location>
</feature>
<dbReference type="Proteomes" id="UP000315060">
    <property type="component" value="Unassembled WGS sequence"/>
</dbReference>
<feature type="compositionally biased region" description="Polar residues" evidence="1">
    <location>
        <begin position="48"/>
        <end position="65"/>
    </location>
</feature>
<dbReference type="InterPro" id="IPR041324">
    <property type="entry name" value="AgI/II_N"/>
</dbReference>
<proteinExistence type="predicted"/>
<evidence type="ECO:0000313" key="4">
    <source>
        <dbReference type="EMBL" id="TVX70231.1"/>
    </source>
</evidence>
<evidence type="ECO:0000313" key="3">
    <source>
        <dbReference type="EMBL" id="CKJ19715.1"/>
    </source>
</evidence>
<comment type="caution">
    <text evidence="4">The sequence shown here is derived from an EMBL/GenBank/DDBJ whole genome shotgun (WGS) entry which is preliminary data.</text>
</comment>
<dbReference type="Pfam" id="PF18652">
    <property type="entry name" value="Adhesin_P1_N"/>
    <property type="match status" value="1"/>
</dbReference>
<sequence>MHKARETKTYGSIRKSKIYGTCGVILGLAALSMISPVIADERTENKATNAPYAQTSPSSISTENQGKSEEKTGTLEVSISHSSLDETIRKAQEAGLKVEFDSVVDKGTASTASELEKSKRKSRVIIAHKQIVLRKLLKNIVKIKDKIKRTERKSKMKILRRRNNIKRI</sequence>
<gene>
    <name evidence="3" type="primary">sspC</name>
    <name evidence="4" type="ORF">AZJ28_05670</name>
    <name evidence="3" type="ORF">ERS096071_01354</name>
</gene>
<evidence type="ECO:0000259" key="2">
    <source>
        <dbReference type="Pfam" id="PF18652"/>
    </source>
</evidence>
<dbReference type="EMBL" id="CMWB01000022">
    <property type="protein sequence ID" value="CKJ19715.1"/>
    <property type="molecule type" value="Genomic_DNA"/>
</dbReference>
<feature type="domain" description="Antigen I/II N-terminal" evidence="2">
    <location>
        <begin position="69"/>
        <end position="121"/>
    </location>
</feature>
<reference evidence="4 6" key="2">
    <citation type="submission" date="2019-07" db="EMBL/GenBank/DDBJ databases">
        <authorList>
            <person name="Mohale T."/>
        </authorList>
    </citation>
    <scope>NUCLEOTIDE SEQUENCE [LARGE SCALE GENOMIC DNA]</scope>
    <source>
        <strain evidence="4 6">NTPn 59</strain>
    </source>
</reference>
<name>A0A098ZNU8_STREE</name>
<protein>
    <submittedName>
        <fullName evidence="3">Surface protein C</fullName>
    </submittedName>
</protein>
<reference evidence="3 5" key="1">
    <citation type="submission" date="2015-03" db="EMBL/GenBank/DDBJ databases">
        <authorList>
            <consortium name="Pathogen Informatics"/>
            <person name="Murphy D."/>
        </authorList>
    </citation>
    <scope>NUCLEOTIDE SEQUENCE [LARGE SCALE GENOMIC DNA]</scope>
    <source>
        <strain evidence="3 5">0310</strain>
    </source>
</reference>
<evidence type="ECO:0000256" key="1">
    <source>
        <dbReference type="SAM" id="MobiDB-lite"/>
    </source>
</evidence>
<dbReference type="EMBL" id="VMYC01000091">
    <property type="protein sequence ID" value="TVX70231.1"/>
    <property type="molecule type" value="Genomic_DNA"/>
</dbReference>
<evidence type="ECO:0000313" key="5">
    <source>
        <dbReference type="Proteomes" id="UP000045541"/>
    </source>
</evidence>
<dbReference type="AlphaFoldDB" id="A0A098ZNU8"/>
<evidence type="ECO:0000313" key="6">
    <source>
        <dbReference type="Proteomes" id="UP000315060"/>
    </source>
</evidence>
<organism evidence="4 6">
    <name type="scientific">Streptococcus pneumoniae</name>
    <dbReference type="NCBI Taxonomy" id="1313"/>
    <lineage>
        <taxon>Bacteria</taxon>
        <taxon>Bacillati</taxon>
        <taxon>Bacillota</taxon>
        <taxon>Bacilli</taxon>
        <taxon>Lactobacillales</taxon>
        <taxon>Streptococcaceae</taxon>
        <taxon>Streptococcus</taxon>
    </lineage>
</organism>